<dbReference type="EMBL" id="ML769549">
    <property type="protein sequence ID" value="KAE9394484.1"/>
    <property type="molecule type" value="Genomic_DNA"/>
</dbReference>
<organism evidence="1 2">
    <name type="scientific">Gymnopus androsaceus JB14</name>
    <dbReference type="NCBI Taxonomy" id="1447944"/>
    <lineage>
        <taxon>Eukaryota</taxon>
        <taxon>Fungi</taxon>
        <taxon>Dikarya</taxon>
        <taxon>Basidiomycota</taxon>
        <taxon>Agaricomycotina</taxon>
        <taxon>Agaricomycetes</taxon>
        <taxon>Agaricomycetidae</taxon>
        <taxon>Agaricales</taxon>
        <taxon>Marasmiineae</taxon>
        <taxon>Omphalotaceae</taxon>
        <taxon>Gymnopus</taxon>
    </lineage>
</organism>
<keyword evidence="2" id="KW-1185">Reference proteome</keyword>
<evidence type="ECO:0000313" key="2">
    <source>
        <dbReference type="Proteomes" id="UP000799118"/>
    </source>
</evidence>
<name>A0A6A4HB01_9AGAR</name>
<accession>A0A6A4HB01</accession>
<gene>
    <name evidence="1" type="ORF">BT96DRAFT_186928</name>
</gene>
<evidence type="ECO:0000313" key="1">
    <source>
        <dbReference type="EMBL" id="KAE9394484.1"/>
    </source>
</evidence>
<dbReference type="Proteomes" id="UP000799118">
    <property type="component" value="Unassembled WGS sequence"/>
</dbReference>
<sequence>MKFSRLPLEQVSSSLNLSKDLPTTVSLNGVDIQPRLLPVHHPPNVSFLSHSVTDLPKSWNNKFKLIINDYYPLHLQLSSRNRLYRNSIESLSREGGYWRLVQR</sequence>
<protein>
    <submittedName>
        <fullName evidence="1">Uncharacterized protein</fullName>
    </submittedName>
</protein>
<proteinExistence type="predicted"/>
<reference evidence="1" key="1">
    <citation type="journal article" date="2019" name="Environ. Microbiol.">
        <title>Fungal ecological strategies reflected in gene transcription - a case study of two litter decomposers.</title>
        <authorList>
            <person name="Barbi F."/>
            <person name="Kohler A."/>
            <person name="Barry K."/>
            <person name="Baskaran P."/>
            <person name="Daum C."/>
            <person name="Fauchery L."/>
            <person name="Ihrmark K."/>
            <person name="Kuo A."/>
            <person name="LaButti K."/>
            <person name="Lipzen A."/>
            <person name="Morin E."/>
            <person name="Grigoriev I.V."/>
            <person name="Henrissat B."/>
            <person name="Lindahl B."/>
            <person name="Martin F."/>
        </authorList>
    </citation>
    <scope>NUCLEOTIDE SEQUENCE</scope>
    <source>
        <strain evidence="1">JB14</strain>
    </source>
</reference>
<dbReference type="OrthoDB" id="184880at2759"/>
<dbReference type="AlphaFoldDB" id="A0A6A4HB01"/>